<organism evidence="6 7">
    <name type="scientific">Nocardia cerradoensis</name>
    <dbReference type="NCBI Taxonomy" id="85688"/>
    <lineage>
        <taxon>Bacteria</taxon>
        <taxon>Bacillati</taxon>
        <taxon>Actinomycetota</taxon>
        <taxon>Actinomycetes</taxon>
        <taxon>Mycobacteriales</taxon>
        <taxon>Nocardiaceae</taxon>
        <taxon>Nocardia</taxon>
    </lineage>
</organism>
<dbReference type="InterPro" id="IPR032371">
    <property type="entry name" value="DUF4873"/>
</dbReference>
<dbReference type="GO" id="GO:0004499">
    <property type="term" value="F:N,N-dimethylaniline monooxygenase activity"/>
    <property type="evidence" value="ECO:0007669"/>
    <property type="project" value="InterPro"/>
</dbReference>
<dbReference type="PANTHER" id="PTHR42877">
    <property type="entry name" value="L-ORNITHINE N(5)-MONOOXYGENASE-RELATED"/>
    <property type="match status" value="1"/>
</dbReference>
<evidence type="ECO:0000256" key="2">
    <source>
        <dbReference type="ARBA" id="ARBA00022630"/>
    </source>
</evidence>
<dbReference type="GO" id="GO:0050660">
    <property type="term" value="F:flavin adenine dinucleotide binding"/>
    <property type="evidence" value="ECO:0007669"/>
    <property type="project" value="InterPro"/>
</dbReference>
<dbReference type="GO" id="GO:0050661">
    <property type="term" value="F:NADP binding"/>
    <property type="evidence" value="ECO:0007669"/>
    <property type="project" value="InterPro"/>
</dbReference>
<keyword evidence="3" id="KW-0274">FAD</keyword>
<dbReference type="Gene3D" id="3.50.50.60">
    <property type="entry name" value="FAD/NAD(P)-binding domain"/>
    <property type="match status" value="2"/>
</dbReference>
<dbReference type="Proteomes" id="UP000215506">
    <property type="component" value="Unassembled WGS sequence"/>
</dbReference>
<evidence type="ECO:0000259" key="5">
    <source>
        <dbReference type="Pfam" id="PF16170"/>
    </source>
</evidence>
<keyword evidence="4 6" id="KW-0560">Oxidoreductase</keyword>
<feature type="domain" description="DUF4873" evidence="5">
    <location>
        <begin position="496"/>
        <end position="587"/>
    </location>
</feature>
<accession>A0A231GT66</accession>
<evidence type="ECO:0000256" key="3">
    <source>
        <dbReference type="ARBA" id="ARBA00022827"/>
    </source>
</evidence>
<dbReference type="EC" id="1.14.13.-" evidence="6"/>
<evidence type="ECO:0000256" key="4">
    <source>
        <dbReference type="ARBA" id="ARBA00023002"/>
    </source>
</evidence>
<name>A0A231GT66_9NOCA</name>
<proteinExistence type="inferred from homology"/>
<dbReference type="PRINTS" id="PR00411">
    <property type="entry name" value="PNDRDTASEI"/>
</dbReference>
<evidence type="ECO:0000313" key="7">
    <source>
        <dbReference type="Proteomes" id="UP000215506"/>
    </source>
</evidence>
<dbReference type="InterPro" id="IPR051209">
    <property type="entry name" value="FAD-bind_Monooxygenase_sf"/>
</dbReference>
<sequence length="611" mass="68356">MSGREDQLYEVVVIGAGFGGLCAAAKLREAGIDNFVVLEKADEVGGTWRENTYPGAACDVMSLMYSYSFAPNPAWTRGYARQPEILEYLKNFAADQDLLQSIVFGTEVVSQIFDDDTDTWILRTAGEDTFRTRSVIDATGPLHVPSIPDLPGIERFGGTTFHSSRWNHDFDLDGKRVAVIGTGASAVQFVPEVAERAGQLSVFQRTPNWVLPKFDRRIGIVERMAYTAVPGLRRLVRAGIYFSHEAATAAFLNPKYMPIMRKVAQWHLDRQVPDPQLRAQLQPRYEMGCKRIVMDNRYYPALQRENVDLVTASIQEVTEDAIITADGSRHPVDAIIFGTGFKVTDKTQDMHLIGRNNRTIQQVWAQGVEAYLGVAANGIPNYFMLVGPNTGVGNQSIVFIIEAQVRYIAQLLVALNDRECTRVEPKAHVQAQFNRELQRKSAGTVWTAGGCTSWYLDENGVNRAIWPDTTMTYWRRTRNANLSDYEFTRHTDREEDEDYSGPAVLIDTDGNRYDVRVHVLATYEPVENTIRWYGRVAPSPSLRELHIRNNQPVHLQIGDNEPVDGLLIDTDPWGGSRIHGRGAYPYPPPLDAELAQLFSLTAPGDQGGTDA</sequence>
<dbReference type="EMBL" id="NGAF01000068">
    <property type="protein sequence ID" value="OXR39772.1"/>
    <property type="molecule type" value="Genomic_DNA"/>
</dbReference>
<dbReference type="RefSeq" id="WP_094028442.1">
    <property type="nucleotide sequence ID" value="NZ_NGAF01000068.1"/>
</dbReference>
<keyword evidence="7" id="KW-1185">Reference proteome</keyword>
<comment type="caution">
    <text evidence="6">The sequence shown here is derived from an EMBL/GenBank/DDBJ whole genome shotgun (WGS) entry which is preliminary data.</text>
</comment>
<dbReference type="AlphaFoldDB" id="A0A231GT66"/>
<reference evidence="6 7" key="1">
    <citation type="submission" date="2017-07" db="EMBL/GenBank/DDBJ databases">
        <title>First draft Genome Sequence of Nocardia cerradoensis isolated from human infection.</title>
        <authorList>
            <person name="Carrasco G."/>
        </authorList>
    </citation>
    <scope>NUCLEOTIDE SEQUENCE [LARGE SCALE GENOMIC DNA]</scope>
    <source>
        <strain evidence="6 7">CNM20130759</strain>
    </source>
</reference>
<dbReference type="PANTHER" id="PTHR42877:SF4">
    <property type="entry name" value="FAD_NAD(P)-BINDING DOMAIN-CONTAINING PROTEIN-RELATED"/>
    <property type="match status" value="1"/>
</dbReference>
<comment type="similarity">
    <text evidence="1">Belongs to the FAD-binding monooxygenase family.</text>
</comment>
<dbReference type="SUPFAM" id="SSF51905">
    <property type="entry name" value="FAD/NAD(P)-binding domain"/>
    <property type="match status" value="2"/>
</dbReference>
<gene>
    <name evidence="6" type="ORF">B7C42_08157</name>
</gene>
<dbReference type="InterPro" id="IPR036188">
    <property type="entry name" value="FAD/NAD-bd_sf"/>
</dbReference>
<evidence type="ECO:0000256" key="1">
    <source>
        <dbReference type="ARBA" id="ARBA00010139"/>
    </source>
</evidence>
<evidence type="ECO:0000313" key="6">
    <source>
        <dbReference type="EMBL" id="OXR39772.1"/>
    </source>
</evidence>
<protein>
    <submittedName>
        <fullName evidence="6">Baeyer-Villiger monooxygenase</fullName>
        <ecNumber evidence="6">1.14.13.-</ecNumber>
    </submittedName>
</protein>
<dbReference type="InterPro" id="IPR020946">
    <property type="entry name" value="Flavin_mOase-like"/>
</dbReference>
<dbReference type="Pfam" id="PF00743">
    <property type="entry name" value="FMO-like"/>
    <property type="match status" value="1"/>
</dbReference>
<keyword evidence="2" id="KW-0285">Flavoprotein</keyword>
<keyword evidence="6" id="KW-0503">Monooxygenase</keyword>
<dbReference type="Pfam" id="PF16170">
    <property type="entry name" value="DUF4873"/>
    <property type="match status" value="1"/>
</dbReference>